<dbReference type="EMBL" id="CP002299">
    <property type="protein sequence ID" value="ADP79440.1"/>
    <property type="molecule type" value="Genomic_DNA"/>
</dbReference>
<feature type="transmembrane region" description="Helical" evidence="1">
    <location>
        <begin position="40"/>
        <end position="59"/>
    </location>
</feature>
<evidence type="ECO:0008006" key="4">
    <source>
        <dbReference type="Google" id="ProtNLM"/>
    </source>
</evidence>
<keyword evidence="1" id="KW-0812">Transmembrane</keyword>
<proteinExistence type="predicted"/>
<feature type="transmembrane region" description="Helical" evidence="1">
    <location>
        <begin position="164"/>
        <end position="181"/>
    </location>
</feature>
<dbReference type="OrthoDB" id="4964600at2"/>
<dbReference type="RefSeq" id="WP_013422560.1">
    <property type="nucleotide sequence ID" value="NC_014666.1"/>
</dbReference>
<evidence type="ECO:0000256" key="1">
    <source>
        <dbReference type="SAM" id="Phobius"/>
    </source>
</evidence>
<feature type="transmembrane region" description="Helical" evidence="1">
    <location>
        <begin position="12"/>
        <end position="28"/>
    </location>
</feature>
<evidence type="ECO:0000313" key="3">
    <source>
        <dbReference type="Proteomes" id="UP000002484"/>
    </source>
</evidence>
<protein>
    <recommendedName>
        <fullName evidence="4">Integral membrane protein</fullName>
    </recommendedName>
</protein>
<dbReference type="HOGENOM" id="CLU_1419632_0_0_11"/>
<feature type="transmembrane region" description="Helical" evidence="1">
    <location>
        <begin position="103"/>
        <end position="122"/>
    </location>
</feature>
<dbReference type="STRING" id="298654.FraEuI1c_1373"/>
<feature type="transmembrane region" description="Helical" evidence="1">
    <location>
        <begin position="71"/>
        <end position="91"/>
    </location>
</feature>
<organism evidence="2 3">
    <name type="scientific">Pseudofrankia inefficax (strain DSM 45817 / CECT 9037 / DDB 130130 / EuI1c)</name>
    <name type="common">Frankia inefficax</name>
    <dbReference type="NCBI Taxonomy" id="298654"/>
    <lineage>
        <taxon>Bacteria</taxon>
        <taxon>Bacillati</taxon>
        <taxon>Actinomycetota</taxon>
        <taxon>Actinomycetes</taxon>
        <taxon>Frankiales</taxon>
        <taxon>Frankiaceae</taxon>
        <taxon>Pseudofrankia</taxon>
    </lineage>
</organism>
<reference evidence="2 3" key="1">
    <citation type="submission" date="2010-10" db="EMBL/GenBank/DDBJ databases">
        <title>Complete sequence of Frankia sp. EuI1c.</title>
        <authorList>
            <consortium name="US DOE Joint Genome Institute"/>
            <person name="Lucas S."/>
            <person name="Copeland A."/>
            <person name="Lapidus A."/>
            <person name="Cheng J.-F."/>
            <person name="Bruce D."/>
            <person name="Goodwin L."/>
            <person name="Pitluck S."/>
            <person name="Chertkov O."/>
            <person name="Detter J.C."/>
            <person name="Han C."/>
            <person name="Tapia R."/>
            <person name="Land M."/>
            <person name="Hauser L."/>
            <person name="Jeffries C."/>
            <person name="Kyrpides N."/>
            <person name="Ivanova N."/>
            <person name="Mikhailova N."/>
            <person name="Beauchemin N."/>
            <person name="Sen A."/>
            <person name="Sur S.A."/>
            <person name="Gtari M."/>
            <person name="Wall L."/>
            <person name="Tisa L."/>
            <person name="Woyke T."/>
        </authorList>
    </citation>
    <scope>NUCLEOTIDE SEQUENCE [LARGE SCALE GENOMIC DNA]</scope>
    <source>
        <strain evidence="3">DSM 45817 / CECT 9037 / EuI1c</strain>
    </source>
</reference>
<dbReference type="KEGG" id="fri:FraEuI1c_1373"/>
<keyword evidence="1" id="KW-0472">Membrane</keyword>
<name>E3J4Y9_PSEI1</name>
<dbReference type="Proteomes" id="UP000002484">
    <property type="component" value="Chromosome"/>
</dbReference>
<keyword evidence="3" id="KW-1185">Reference proteome</keyword>
<feature type="transmembrane region" description="Helical" evidence="1">
    <location>
        <begin position="134"/>
        <end position="152"/>
    </location>
</feature>
<accession>E3J4Y9</accession>
<evidence type="ECO:0000313" key="2">
    <source>
        <dbReference type="EMBL" id="ADP79440.1"/>
    </source>
</evidence>
<keyword evidence="1" id="KW-1133">Transmembrane helix</keyword>
<dbReference type="InParanoid" id="E3J4Y9"/>
<dbReference type="AlphaFoldDB" id="E3J4Y9"/>
<gene>
    <name evidence="2" type="ordered locus">FraEuI1c_1373</name>
</gene>
<sequence>MHFDSPTQRAGAIGTAGGILWLVNWVLLVPDPADESAGWYASGVVAFLALLATAALIGGVRLVDAGGPGRFARITLAAWTVGWLVLSAGSLVELVTGNGDNPLYPVGGILTSLAGLVSGILVVRSRVLGSWRRYAVLALGIGYVLLGPLQSGDDRTALSSAAELVEYLLILVTAIAVATAAPSPRVVPAIP</sequence>